<evidence type="ECO:0008006" key="3">
    <source>
        <dbReference type="Google" id="ProtNLM"/>
    </source>
</evidence>
<dbReference type="EMBL" id="WNYA01000001">
    <property type="protein sequence ID" value="KAG8599182.1"/>
    <property type="molecule type" value="Genomic_DNA"/>
</dbReference>
<evidence type="ECO:0000313" key="2">
    <source>
        <dbReference type="Proteomes" id="UP000824782"/>
    </source>
</evidence>
<proteinExistence type="predicted"/>
<sequence>MYNPCVWRSHDSAWGFARPHCLHLATFFSFPRLAWYVARLYPLYVRYLLCETCALYLALPNNLRGCNPKLKSDYVCTYYVCYIYPVCIAHPKS</sequence>
<comment type="caution">
    <text evidence="1">The sequence shown here is derived from an EMBL/GenBank/DDBJ whole genome shotgun (WGS) entry which is preliminary data.</text>
</comment>
<accession>A0AAV7DRF1</accession>
<dbReference type="AlphaFoldDB" id="A0AAV7DRF1"/>
<dbReference type="Proteomes" id="UP000824782">
    <property type="component" value="Unassembled WGS sequence"/>
</dbReference>
<dbReference type="EMBL" id="WNYA01000001">
    <property type="protein sequence ID" value="KAG8599181.1"/>
    <property type="molecule type" value="Genomic_DNA"/>
</dbReference>
<organism evidence="1 2">
    <name type="scientific">Engystomops pustulosus</name>
    <name type="common">Tungara frog</name>
    <name type="synonym">Physalaemus pustulosus</name>
    <dbReference type="NCBI Taxonomy" id="76066"/>
    <lineage>
        <taxon>Eukaryota</taxon>
        <taxon>Metazoa</taxon>
        <taxon>Chordata</taxon>
        <taxon>Craniata</taxon>
        <taxon>Vertebrata</taxon>
        <taxon>Euteleostomi</taxon>
        <taxon>Amphibia</taxon>
        <taxon>Batrachia</taxon>
        <taxon>Anura</taxon>
        <taxon>Neobatrachia</taxon>
        <taxon>Hyloidea</taxon>
        <taxon>Leptodactylidae</taxon>
        <taxon>Leiuperinae</taxon>
        <taxon>Engystomops</taxon>
    </lineage>
</organism>
<keyword evidence="2" id="KW-1185">Reference proteome</keyword>
<protein>
    <recommendedName>
        <fullName evidence="3">Secreted protein</fullName>
    </recommendedName>
</protein>
<evidence type="ECO:0000313" key="1">
    <source>
        <dbReference type="EMBL" id="KAG8599181.1"/>
    </source>
</evidence>
<reference evidence="1" key="1">
    <citation type="thesis" date="2020" institute="ProQuest LLC" country="789 East Eisenhower Parkway, Ann Arbor, MI, USA">
        <title>Comparative Genomics and Chromosome Evolution.</title>
        <authorList>
            <person name="Mudd A.B."/>
        </authorList>
    </citation>
    <scope>NUCLEOTIDE SEQUENCE</scope>
    <source>
        <strain evidence="1">237g6f4</strain>
        <tissue evidence="1">Blood</tissue>
    </source>
</reference>
<name>A0AAV7DRF1_ENGPU</name>
<gene>
    <name evidence="1" type="ORF">GDO81_002921</name>
</gene>